<evidence type="ECO:0000313" key="4">
    <source>
        <dbReference type="EMBL" id="KAK7105158.1"/>
    </source>
</evidence>
<dbReference type="AlphaFoldDB" id="A0AAN9BFG0"/>
<dbReference type="CDD" id="cd12087">
    <property type="entry name" value="TM_EGFR-like"/>
    <property type="match status" value="1"/>
</dbReference>
<reference evidence="4 5" key="1">
    <citation type="submission" date="2024-02" db="EMBL/GenBank/DDBJ databases">
        <title>Chromosome-scale genome assembly of the rough periwinkle Littorina saxatilis.</title>
        <authorList>
            <person name="De Jode A."/>
            <person name="Faria R."/>
            <person name="Formenti G."/>
            <person name="Sims Y."/>
            <person name="Smith T.P."/>
            <person name="Tracey A."/>
            <person name="Wood J.M.D."/>
            <person name="Zagrodzka Z.B."/>
            <person name="Johannesson K."/>
            <person name="Butlin R.K."/>
            <person name="Leder E.H."/>
        </authorList>
    </citation>
    <scope>NUCLEOTIDE SEQUENCE [LARGE SCALE GENOMIC DNA]</scope>
    <source>
        <strain evidence="4">Snail1</strain>
        <tissue evidence="4">Muscle</tissue>
    </source>
</reference>
<keyword evidence="2" id="KW-1133">Transmembrane helix</keyword>
<feature type="compositionally biased region" description="Low complexity" evidence="1">
    <location>
        <begin position="272"/>
        <end position="284"/>
    </location>
</feature>
<keyword evidence="2" id="KW-0812">Transmembrane</keyword>
<feature type="signal peptide" evidence="3">
    <location>
        <begin position="1"/>
        <end position="22"/>
    </location>
</feature>
<dbReference type="EMBL" id="JBAMIC010000007">
    <property type="protein sequence ID" value="KAK7105158.1"/>
    <property type="molecule type" value="Genomic_DNA"/>
</dbReference>
<name>A0AAN9BFG0_9CAEN</name>
<keyword evidence="5" id="KW-1185">Reference proteome</keyword>
<feature type="compositionally biased region" description="Polar residues" evidence="1">
    <location>
        <begin position="292"/>
        <end position="302"/>
    </location>
</feature>
<evidence type="ECO:0000256" key="2">
    <source>
        <dbReference type="SAM" id="Phobius"/>
    </source>
</evidence>
<protein>
    <submittedName>
        <fullName evidence="4">Uncharacterized protein</fullName>
    </submittedName>
</protein>
<gene>
    <name evidence="4" type="ORF">V1264_016572</name>
</gene>
<feature type="region of interest" description="Disordered" evidence="1">
    <location>
        <begin position="259"/>
        <end position="302"/>
    </location>
</feature>
<evidence type="ECO:0000313" key="5">
    <source>
        <dbReference type="Proteomes" id="UP001374579"/>
    </source>
</evidence>
<evidence type="ECO:0000256" key="1">
    <source>
        <dbReference type="SAM" id="MobiDB-lite"/>
    </source>
</evidence>
<organism evidence="4 5">
    <name type="scientific">Littorina saxatilis</name>
    <dbReference type="NCBI Taxonomy" id="31220"/>
    <lineage>
        <taxon>Eukaryota</taxon>
        <taxon>Metazoa</taxon>
        <taxon>Spiralia</taxon>
        <taxon>Lophotrochozoa</taxon>
        <taxon>Mollusca</taxon>
        <taxon>Gastropoda</taxon>
        <taxon>Caenogastropoda</taxon>
        <taxon>Littorinimorpha</taxon>
        <taxon>Littorinoidea</taxon>
        <taxon>Littorinidae</taxon>
        <taxon>Littorina</taxon>
    </lineage>
</organism>
<keyword evidence="3" id="KW-0732">Signal</keyword>
<accession>A0AAN9BFG0</accession>
<feature type="compositionally biased region" description="Basic and acidic residues" evidence="1">
    <location>
        <begin position="155"/>
        <end position="184"/>
    </location>
</feature>
<proteinExistence type="predicted"/>
<keyword evidence="2" id="KW-0472">Membrane</keyword>
<sequence>MRLVLSCLALLSSYCALVHVVGQDDVVFTCPQEWVLNASVTLYCEVKKSSITAKCDTAPNSTVFTQDEVTGRCTVGSADYHTCSFDNPSSTSCGCRQNATHYTFVYHISEVGEYDGGDWNCDKGCNPSFGLHNPLTKYINPACRGVNVTAPENNPKSDDPKSDDPKSEDPKSEDPKSEDPKSADDNSVMITVISLGVVVAVTIGAVLAFWYYRRKVKGATQGQSDKAGAGAVGARAFGNLEAATTSENNAVSTAATWQSADTKASSPLFDNSSVSDAGSVADASDLPDDNTVDGSNADSELP</sequence>
<comment type="caution">
    <text evidence="4">The sequence shown here is derived from an EMBL/GenBank/DDBJ whole genome shotgun (WGS) entry which is preliminary data.</text>
</comment>
<feature type="chain" id="PRO_5042930719" evidence="3">
    <location>
        <begin position="23"/>
        <end position="302"/>
    </location>
</feature>
<feature type="region of interest" description="Disordered" evidence="1">
    <location>
        <begin position="148"/>
        <end position="184"/>
    </location>
</feature>
<evidence type="ECO:0000256" key="3">
    <source>
        <dbReference type="SAM" id="SignalP"/>
    </source>
</evidence>
<dbReference type="Proteomes" id="UP001374579">
    <property type="component" value="Unassembled WGS sequence"/>
</dbReference>
<feature type="compositionally biased region" description="Polar residues" evidence="1">
    <location>
        <begin position="259"/>
        <end position="271"/>
    </location>
</feature>
<feature type="transmembrane region" description="Helical" evidence="2">
    <location>
        <begin position="188"/>
        <end position="212"/>
    </location>
</feature>